<keyword evidence="2 9" id="KW-0813">Transport</keyword>
<dbReference type="RefSeq" id="WP_335423971.1">
    <property type="nucleotide sequence ID" value="NZ_JBALHR010000008.1"/>
</dbReference>
<keyword evidence="12" id="KW-1185">Reference proteome</keyword>
<keyword evidence="5 9" id="KW-0812">Transmembrane</keyword>
<accession>A0ABU8BYS5</accession>
<dbReference type="InterPro" id="IPR055348">
    <property type="entry name" value="DctQ"/>
</dbReference>
<comment type="caution">
    <text evidence="11">The sequence shown here is derived from an EMBL/GenBank/DDBJ whole genome shotgun (WGS) entry which is preliminary data.</text>
</comment>
<evidence type="ECO:0000256" key="8">
    <source>
        <dbReference type="ARBA" id="ARBA00038436"/>
    </source>
</evidence>
<keyword evidence="4 9" id="KW-0997">Cell inner membrane</keyword>
<organism evidence="11 12">
    <name type="scientific">Gemmobacter denitrificans</name>
    <dbReference type="NCBI Taxonomy" id="3123040"/>
    <lineage>
        <taxon>Bacteria</taxon>
        <taxon>Pseudomonadati</taxon>
        <taxon>Pseudomonadota</taxon>
        <taxon>Alphaproteobacteria</taxon>
        <taxon>Rhodobacterales</taxon>
        <taxon>Paracoccaceae</taxon>
        <taxon>Gemmobacter</taxon>
    </lineage>
</organism>
<dbReference type="PANTHER" id="PTHR35011:SF4">
    <property type="entry name" value="SLL1102 PROTEIN"/>
    <property type="match status" value="1"/>
</dbReference>
<dbReference type="Proteomes" id="UP001431963">
    <property type="component" value="Unassembled WGS sequence"/>
</dbReference>
<comment type="subcellular location">
    <subcellularLocation>
        <location evidence="1 9">Cell inner membrane</location>
        <topology evidence="1 9">Multi-pass membrane protein</topology>
    </subcellularLocation>
</comment>
<proteinExistence type="inferred from homology"/>
<gene>
    <name evidence="11" type="ORF">V6590_13565</name>
</gene>
<evidence type="ECO:0000259" key="10">
    <source>
        <dbReference type="Pfam" id="PF04290"/>
    </source>
</evidence>
<evidence type="ECO:0000256" key="3">
    <source>
        <dbReference type="ARBA" id="ARBA00022475"/>
    </source>
</evidence>
<dbReference type="EMBL" id="JBALHR010000008">
    <property type="protein sequence ID" value="MEH7829179.1"/>
    <property type="molecule type" value="Genomic_DNA"/>
</dbReference>
<reference evidence="11" key="1">
    <citation type="submission" date="2024-02" db="EMBL/GenBank/DDBJ databases">
        <title>Genome sequences of strain Gemmobacter sp. JM10B15.</title>
        <authorList>
            <person name="Zhang M."/>
        </authorList>
    </citation>
    <scope>NUCLEOTIDE SEQUENCE</scope>
    <source>
        <strain evidence="11">JM10B15</strain>
    </source>
</reference>
<dbReference type="Pfam" id="PF04290">
    <property type="entry name" value="DctQ"/>
    <property type="match status" value="1"/>
</dbReference>
<keyword evidence="3" id="KW-1003">Cell membrane</keyword>
<feature type="transmembrane region" description="Helical" evidence="9">
    <location>
        <begin position="92"/>
        <end position="114"/>
    </location>
</feature>
<evidence type="ECO:0000256" key="5">
    <source>
        <dbReference type="ARBA" id="ARBA00022692"/>
    </source>
</evidence>
<feature type="transmembrane region" description="Helical" evidence="9">
    <location>
        <begin position="55"/>
        <end position="71"/>
    </location>
</feature>
<comment type="subunit">
    <text evidence="9">The complex comprises the extracytoplasmic solute receptor protein and the two transmembrane proteins.</text>
</comment>
<feature type="domain" description="Tripartite ATP-independent periplasmic transporters DctQ component" evidence="10">
    <location>
        <begin position="30"/>
        <end position="160"/>
    </location>
</feature>
<keyword evidence="7 9" id="KW-0472">Membrane</keyword>
<comment type="similarity">
    <text evidence="8 9">Belongs to the TRAP transporter small permease family.</text>
</comment>
<name>A0ABU8BYS5_9RHOB</name>
<feature type="transmembrane region" description="Helical" evidence="9">
    <location>
        <begin position="21"/>
        <end position="43"/>
    </location>
</feature>
<dbReference type="PANTHER" id="PTHR35011">
    <property type="entry name" value="2,3-DIKETO-L-GULONATE TRAP TRANSPORTER SMALL PERMEASE PROTEIN YIAM"/>
    <property type="match status" value="1"/>
</dbReference>
<protein>
    <recommendedName>
        <fullName evidence="9">TRAP transporter small permease protein</fullName>
    </recommendedName>
</protein>
<evidence type="ECO:0000313" key="12">
    <source>
        <dbReference type="Proteomes" id="UP001431963"/>
    </source>
</evidence>
<sequence length="194" mass="21525">MRSLLAISAGIDRINETIGKAVTWLILIAVVVSAANAVVRKVFNTSSNAWLELQWYLFGAAFLGAAAYTLKQNEHVRIDVIYARLSRRAQHWIDLLGHVFFLMPFVLLMVYYLWPYAMRSFLSGEVSTNSGGLVIWPAKAILLVGFVLLSLQGISEIIKKIAIMTGAMPDNNRYVSVHDSAEAEAKALIKEVAK</sequence>
<evidence type="ECO:0000256" key="1">
    <source>
        <dbReference type="ARBA" id="ARBA00004429"/>
    </source>
</evidence>
<keyword evidence="6 9" id="KW-1133">Transmembrane helix</keyword>
<feature type="transmembrane region" description="Helical" evidence="9">
    <location>
        <begin position="134"/>
        <end position="154"/>
    </location>
</feature>
<evidence type="ECO:0000313" key="11">
    <source>
        <dbReference type="EMBL" id="MEH7829179.1"/>
    </source>
</evidence>
<comment type="function">
    <text evidence="9">Part of the tripartite ATP-independent periplasmic (TRAP) transport system.</text>
</comment>
<evidence type="ECO:0000256" key="4">
    <source>
        <dbReference type="ARBA" id="ARBA00022519"/>
    </source>
</evidence>
<evidence type="ECO:0000256" key="6">
    <source>
        <dbReference type="ARBA" id="ARBA00022989"/>
    </source>
</evidence>
<evidence type="ECO:0000256" key="7">
    <source>
        <dbReference type="ARBA" id="ARBA00023136"/>
    </source>
</evidence>
<evidence type="ECO:0000256" key="2">
    <source>
        <dbReference type="ARBA" id="ARBA00022448"/>
    </source>
</evidence>
<dbReference type="InterPro" id="IPR007387">
    <property type="entry name" value="TRAP_DctQ"/>
</dbReference>
<evidence type="ECO:0000256" key="9">
    <source>
        <dbReference type="RuleBase" id="RU369079"/>
    </source>
</evidence>